<evidence type="ECO:0000256" key="1">
    <source>
        <dbReference type="SAM" id="Phobius"/>
    </source>
</evidence>
<feature type="transmembrane region" description="Helical" evidence="1">
    <location>
        <begin position="189"/>
        <end position="207"/>
    </location>
</feature>
<keyword evidence="1" id="KW-1133">Transmembrane helix</keyword>
<dbReference type="InterPro" id="IPR000326">
    <property type="entry name" value="PAP2/HPO"/>
</dbReference>
<name>A0A3A6P9W5_9BACL</name>
<dbReference type="SMART" id="SM00014">
    <property type="entry name" value="acidPPc"/>
    <property type="match status" value="1"/>
</dbReference>
<evidence type="ECO:0000313" key="3">
    <source>
        <dbReference type="EMBL" id="RJX37792.1"/>
    </source>
</evidence>
<organism evidence="3 4">
    <name type="scientific">Paenibacillus pinisoli</name>
    <dbReference type="NCBI Taxonomy" id="1276110"/>
    <lineage>
        <taxon>Bacteria</taxon>
        <taxon>Bacillati</taxon>
        <taxon>Bacillota</taxon>
        <taxon>Bacilli</taxon>
        <taxon>Bacillales</taxon>
        <taxon>Paenibacillaceae</taxon>
        <taxon>Paenibacillus</taxon>
    </lineage>
</organism>
<dbReference type="SUPFAM" id="SSF48317">
    <property type="entry name" value="Acid phosphatase/Vanadium-dependent haloperoxidase"/>
    <property type="match status" value="1"/>
</dbReference>
<keyword evidence="1" id="KW-0812">Transmembrane</keyword>
<accession>A0A3A6P9W5</accession>
<gene>
    <name evidence="3" type="ORF">D3P09_22795</name>
</gene>
<feature type="transmembrane region" description="Helical" evidence="1">
    <location>
        <begin position="162"/>
        <end position="183"/>
    </location>
</feature>
<protein>
    <submittedName>
        <fullName evidence="3">PAP2 family protein</fullName>
    </submittedName>
</protein>
<dbReference type="CDD" id="cd03392">
    <property type="entry name" value="PAP2_like_2"/>
    <property type="match status" value="1"/>
</dbReference>
<dbReference type="Gene3D" id="1.20.144.10">
    <property type="entry name" value="Phosphatidic acid phosphatase type 2/haloperoxidase"/>
    <property type="match status" value="2"/>
</dbReference>
<sequence>MGAVFIRKERGFWFIMLAIGVIGFAVAAWTVPDKGGHAFDNWAHDLLTEWRSEGMTAMLRLLSTLGSTAVIAGITLVGAGWFGYRYRWRYAAMLIGSVAAGFLLNTLLKKGFARVRPDTAWELAADGASFPSGNAMLGFVMFGMIIVILVRESSWSGWVKSVISIILALLILLMGLSRIYFHVHYISDVLAGYSAGLAVLAATVLLASRAGRKRGAYTK</sequence>
<dbReference type="AlphaFoldDB" id="A0A3A6P9W5"/>
<feature type="transmembrane region" description="Helical" evidence="1">
    <location>
        <begin position="128"/>
        <end position="150"/>
    </location>
</feature>
<dbReference type="PANTHER" id="PTHR14969">
    <property type="entry name" value="SPHINGOSINE-1-PHOSPHATE PHOSPHOHYDROLASE"/>
    <property type="match status" value="1"/>
</dbReference>
<dbReference type="Proteomes" id="UP000267798">
    <property type="component" value="Unassembled WGS sequence"/>
</dbReference>
<proteinExistence type="predicted"/>
<feature type="domain" description="Phosphatidic acid phosphatase type 2/haloperoxidase" evidence="2">
    <location>
        <begin position="90"/>
        <end position="204"/>
    </location>
</feature>
<reference evidence="3 4" key="1">
    <citation type="submission" date="2018-09" db="EMBL/GenBank/DDBJ databases">
        <title>Paenibacillus aracenensis nov. sp. isolated from a cave in southern Spain.</title>
        <authorList>
            <person name="Jurado V."/>
            <person name="Gutierrez-Patricio S."/>
            <person name="Gonzalez-Pimentel J.L."/>
            <person name="Miller A.Z."/>
            <person name="Laiz L."/>
            <person name="Saiz-Jimenez C."/>
        </authorList>
    </citation>
    <scope>NUCLEOTIDE SEQUENCE [LARGE SCALE GENOMIC DNA]</scope>
    <source>
        <strain evidence="3 4">JCM 19203</strain>
    </source>
</reference>
<feature type="transmembrane region" description="Helical" evidence="1">
    <location>
        <begin position="61"/>
        <end position="83"/>
    </location>
</feature>
<dbReference type="EMBL" id="QXQB01000005">
    <property type="protein sequence ID" value="RJX37792.1"/>
    <property type="molecule type" value="Genomic_DNA"/>
</dbReference>
<feature type="transmembrane region" description="Helical" evidence="1">
    <location>
        <begin position="12"/>
        <end position="31"/>
    </location>
</feature>
<feature type="transmembrane region" description="Helical" evidence="1">
    <location>
        <begin position="90"/>
        <end position="108"/>
    </location>
</feature>
<comment type="caution">
    <text evidence="3">The sequence shown here is derived from an EMBL/GenBank/DDBJ whole genome shotgun (WGS) entry which is preliminary data.</text>
</comment>
<dbReference type="RefSeq" id="WP_120113714.1">
    <property type="nucleotide sequence ID" value="NZ_QXQB01000005.1"/>
</dbReference>
<dbReference type="Pfam" id="PF01569">
    <property type="entry name" value="PAP2"/>
    <property type="match status" value="1"/>
</dbReference>
<keyword evidence="4" id="KW-1185">Reference proteome</keyword>
<keyword evidence="1" id="KW-0472">Membrane</keyword>
<dbReference type="InterPro" id="IPR036938">
    <property type="entry name" value="PAP2/HPO_sf"/>
</dbReference>
<evidence type="ECO:0000259" key="2">
    <source>
        <dbReference type="SMART" id="SM00014"/>
    </source>
</evidence>
<dbReference type="PANTHER" id="PTHR14969:SF13">
    <property type="entry name" value="AT30094P"/>
    <property type="match status" value="1"/>
</dbReference>
<evidence type="ECO:0000313" key="4">
    <source>
        <dbReference type="Proteomes" id="UP000267798"/>
    </source>
</evidence>
<dbReference type="OrthoDB" id="9789113at2"/>